<evidence type="ECO:0000313" key="1">
    <source>
        <dbReference type="EMBL" id="MPN40621.1"/>
    </source>
</evidence>
<protein>
    <submittedName>
        <fullName evidence="1">Uncharacterized protein</fullName>
    </submittedName>
</protein>
<dbReference type="EMBL" id="VSSQ01097163">
    <property type="protein sequence ID" value="MPN40621.1"/>
    <property type="molecule type" value="Genomic_DNA"/>
</dbReference>
<sequence>MNDAVMIWAYDELITGVVIKTVDKVVNMMCFNHLGSILIPDKLSANLTSETIEEF</sequence>
<accession>A0A645HNJ5</accession>
<dbReference type="AlphaFoldDB" id="A0A645HNJ5"/>
<reference evidence="1" key="1">
    <citation type="submission" date="2019-08" db="EMBL/GenBank/DDBJ databases">
        <authorList>
            <person name="Kucharzyk K."/>
            <person name="Murdoch R.W."/>
            <person name="Higgins S."/>
            <person name="Loffler F."/>
        </authorList>
    </citation>
    <scope>NUCLEOTIDE SEQUENCE</scope>
</reference>
<comment type="caution">
    <text evidence="1">The sequence shown here is derived from an EMBL/GenBank/DDBJ whole genome shotgun (WGS) entry which is preliminary data.</text>
</comment>
<organism evidence="1">
    <name type="scientific">bioreactor metagenome</name>
    <dbReference type="NCBI Taxonomy" id="1076179"/>
    <lineage>
        <taxon>unclassified sequences</taxon>
        <taxon>metagenomes</taxon>
        <taxon>ecological metagenomes</taxon>
    </lineage>
</organism>
<gene>
    <name evidence="1" type="ORF">SDC9_188159</name>
</gene>
<proteinExistence type="predicted"/>
<name>A0A645HNJ5_9ZZZZ</name>